<dbReference type="EMBL" id="BMCG01000004">
    <property type="protein sequence ID" value="GGC11280.1"/>
    <property type="molecule type" value="Genomic_DNA"/>
</dbReference>
<dbReference type="InterPro" id="IPR019613">
    <property type="entry name" value="DUF4198"/>
</dbReference>
<name>A0A8J2UN90_9BURK</name>
<dbReference type="Pfam" id="PF10670">
    <property type="entry name" value="DUF4198"/>
    <property type="match status" value="1"/>
</dbReference>
<feature type="chain" id="PRO_5035218869" evidence="1">
    <location>
        <begin position="31"/>
        <end position="295"/>
    </location>
</feature>
<organism evidence="2 3">
    <name type="scientific">Oxalicibacterium flavum</name>
    <dbReference type="NCBI Taxonomy" id="179467"/>
    <lineage>
        <taxon>Bacteria</taxon>
        <taxon>Pseudomonadati</taxon>
        <taxon>Pseudomonadota</taxon>
        <taxon>Betaproteobacteria</taxon>
        <taxon>Burkholderiales</taxon>
        <taxon>Oxalobacteraceae</taxon>
        <taxon>Oxalicibacterium</taxon>
    </lineage>
</organism>
<comment type="caution">
    <text evidence="2">The sequence shown here is derived from an EMBL/GenBank/DDBJ whole genome shotgun (WGS) entry which is preliminary data.</text>
</comment>
<dbReference type="RefSeq" id="WP_188396170.1">
    <property type="nucleotide sequence ID" value="NZ_BMCG01000004.1"/>
</dbReference>
<dbReference type="Proteomes" id="UP000620266">
    <property type="component" value="Unassembled WGS sequence"/>
</dbReference>
<dbReference type="AlphaFoldDB" id="A0A8J2UN90"/>
<reference evidence="2" key="1">
    <citation type="journal article" date="2014" name="Int. J. Syst. Evol. Microbiol.">
        <title>Complete genome sequence of Corynebacterium casei LMG S-19264T (=DSM 44701T), isolated from a smear-ripened cheese.</title>
        <authorList>
            <consortium name="US DOE Joint Genome Institute (JGI-PGF)"/>
            <person name="Walter F."/>
            <person name="Albersmeier A."/>
            <person name="Kalinowski J."/>
            <person name="Ruckert C."/>
        </authorList>
    </citation>
    <scope>NUCLEOTIDE SEQUENCE</scope>
    <source>
        <strain evidence="2">CCM 7086</strain>
    </source>
</reference>
<evidence type="ECO:0000313" key="2">
    <source>
        <dbReference type="EMBL" id="GGC11280.1"/>
    </source>
</evidence>
<protein>
    <submittedName>
        <fullName evidence="2">ABC transporter permease</fullName>
    </submittedName>
</protein>
<gene>
    <name evidence="2" type="ORF">GCM10007205_20500</name>
</gene>
<evidence type="ECO:0000256" key="1">
    <source>
        <dbReference type="SAM" id="SignalP"/>
    </source>
</evidence>
<keyword evidence="3" id="KW-1185">Reference proteome</keyword>
<evidence type="ECO:0000313" key="3">
    <source>
        <dbReference type="Proteomes" id="UP000620266"/>
    </source>
</evidence>
<sequence>MKNASLLRPTLVATALITTLSLALPMAAHAHRGWLLPSATVLSGSEWVTVDAAVSNDLFHLKLGPLALNNLHILGPDGKELAPENLNNGKLRNSFEFKPVANGTYKTVVTNETLVATYTLGKANKRWRGKAENFAREIPADATNVNVSLAQARYETFITVGKPSDAVLKPANTGLELVPLSHPNDLYAGDTTQFQFLLDGKPAPDLDVTVIPGNARYRDKLGDMRLRTDANGKFSVTWADAGMVWLNAAEDNGELQVSGPGSAVPIKPSHALPVGTIDKPTRRASYTATLEVLQP</sequence>
<reference evidence="2" key="2">
    <citation type="submission" date="2020-09" db="EMBL/GenBank/DDBJ databases">
        <authorList>
            <person name="Sun Q."/>
            <person name="Sedlacek I."/>
        </authorList>
    </citation>
    <scope>NUCLEOTIDE SEQUENCE</scope>
    <source>
        <strain evidence="2">CCM 7086</strain>
    </source>
</reference>
<accession>A0A8J2UN90</accession>
<keyword evidence="1" id="KW-0732">Signal</keyword>
<feature type="signal peptide" evidence="1">
    <location>
        <begin position="1"/>
        <end position="30"/>
    </location>
</feature>
<proteinExistence type="predicted"/>